<reference evidence="2" key="1">
    <citation type="submission" date="2020-08" db="EMBL/GenBank/DDBJ databases">
        <title>Plant Genome Project.</title>
        <authorList>
            <person name="Zhang R.-G."/>
        </authorList>
    </citation>
    <scope>NUCLEOTIDE SEQUENCE</scope>
    <source>
        <strain evidence="2">WSP0</strain>
        <tissue evidence="2">Leaf</tissue>
    </source>
</reference>
<dbReference type="AlphaFoldDB" id="A0AAV6IP13"/>
<evidence type="ECO:0000313" key="2">
    <source>
        <dbReference type="EMBL" id="KAG5528465.1"/>
    </source>
</evidence>
<protein>
    <submittedName>
        <fullName evidence="2">Uncharacterized protein</fullName>
    </submittedName>
</protein>
<dbReference type="Proteomes" id="UP000823749">
    <property type="component" value="Chromosome 10"/>
</dbReference>
<sequence>MTIRGLVTIAAARQHQNSTHQPPPFTPPKTRPPTGHQQPPTRPPTESAPGQKMRREARGKPPVDYFPPPPKARPKPIKPHKLPTGNPPQIRIPAAVRPKIQGPTSIAPQVEHDQADMPLGFPAHPTVRRRREALGRAEEEGIGMETRTHPPTTPTLDPSRTSLQTALTHRQTPILPIILPKTFLSYVPFFLE</sequence>
<accession>A0AAV6IP13</accession>
<feature type="region of interest" description="Disordered" evidence="1">
    <location>
        <begin position="136"/>
        <end position="159"/>
    </location>
</feature>
<feature type="compositionally biased region" description="Pro residues" evidence="1">
    <location>
        <begin position="21"/>
        <end position="31"/>
    </location>
</feature>
<organism evidence="2 3">
    <name type="scientific">Rhododendron griersonianum</name>
    <dbReference type="NCBI Taxonomy" id="479676"/>
    <lineage>
        <taxon>Eukaryota</taxon>
        <taxon>Viridiplantae</taxon>
        <taxon>Streptophyta</taxon>
        <taxon>Embryophyta</taxon>
        <taxon>Tracheophyta</taxon>
        <taxon>Spermatophyta</taxon>
        <taxon>Magnoliopsida</taxon>
        <taxon>eudicotyledons</taxon>
        <taxon>Gunneridae</taxon>
        <taxon>Pentapetalae</taxon>
        <taxon>asterids</taxon>
        <taxon>Ericales</taxon>
        <taxon>Ericaceae</taxon>
        <taxon>Ericoideae</taxon>
        <taxon>Rhodoreae</taxon>
        <taxon>Rhododendron</taxon>
    </lineage>
</organism>
<name>A0AAV6IP13_9ERIC</name>
<evidence type="ECO:0000313" key="3">
    <source>
        <dbReference type="Proteomes" id="UP000823749"/>
    </source>
</evidence>
<keyword evidence="3" id="KW-1185">Reference proteome</keyword>
<dbReference type="EMBL" id="JACTNZ010000010">
    <property type="protein sequence ID" value="KAG5528465.1"/>
    <property type="molecule type" value="Genomic_DNA"/>
</dbReference>
<evidence type="ECO:0000256" key="1">
    <source>
        <dbReference type="SAM" id="MobiDB-lite"/>
    </source>
</evidence>
<feature type="compositionally biased region" description="Basic residues" evidence="1">
    <location>
        <begin position="72"/>
        <end position="81"/>
    </location>
</feature>
<feature type="region of interest" description="Disordered" evidence="1">
    <location>
        <begin position="1"/>
        <end position="91"/>
    </location>
</feature>
<proteinExistence type="predicted"/>
<gene>
    <name evidence="2" type="ORF">RHGRI_029225</name>
</gene>
<comment type="caution">
    <text evidence="2">The sequence shown here is derived from an EMBL/GenBank/DDBJ whole genome shotgun (WGS) entry which is preliminary data.</text>
</comment>